<comment type="similarity">
    <text evidence="2">Belongs to the NFX1 family.</text>
</comment>
<dbReference type="SUPFAM" id="SSF82708">
    <property type="entry name" value="R3H domain"/>
    <property type="match status" value="1"/>
</dbReference>
<feature type="region of interest" description="Disordered" evidence="10">
    <location>
        <begin position="1"/>
        <end position="25"/>
    </location>
</feature>
<comment type="caution">
    <text evidence="12">The sequence shown here is derived from an EMBL/GenBank/DDBJ whole genome shotgun (WGS) entry which is preliminary data.</text>
</comment>
<comment type="subcellular location">
    <subcellularLocation>
        <location evidence="1">Nucleus</location>
    </subcellularLocation>
</comment>
<dbReference type="GO" id="GO:0005634">
    <property type="term" value="C:nucleus"/>
    <property type="evidence" value="ECO:0007669"/>
    <property type="project" value="UniProtKB-SubCell"/>
</dbReference>
<evidence type="ECO:0000313" key="13">
    <source>
        <dbReference type="Proteomes" id="UP000230750"/>
    </source>
</evidence>
<evidence type="ECO:0000256" key="7">
    <source>
        <dbReference type="ARBA" id="ARBA00023015"/>
    </source>
</evidence>
<feature type="compositionally biased region" description="Polar residues" evidence="10">
    <location>
        <begin position="1"/>
        <end position="21"/>
    </location>
</feature>
<keyword evidence="7" id="KW-0805">Transcription regulation</keyword>
<evidence type="ECO:0000256" key="2">
    <source>
        <dbReference type="ARBA" id="ARBA00007269"/>
    </source>
</evidence>
<dbReference type="PANTHER" id="PTHR12360">
    <property type="entry name" value="NUCLEAR TRANSCRIPTION FACTOR, X-BOX BINDING 1 NFX1"/>
    <property type="match status" value="1"/>
</dbReference>
<feature type="domain" description="R3H" evidence="11">
    <location>
        <begin position="472"/>
        <end position="540"/>
    </location>
</feature>
<keyword evidence="8" id="KW-0804">Transcription</keyword>
<dbReference type="InterPro" id="IPR000967">
    <property type="entry name" value="Znf_NFX1"/>
</dbReference>
<dbReference type="SMART" id="SM00438">
    <property type="entry name" value="ZnF_NFX"/>
    <property type="match status" value="7"/>
</dbReference>
<evidence type="ECO:0000256" key="8">
    <source>
        <dbReference type="ARBA" id="ARBA00023163"/>
    </source>
</evidence>
<feature type="compositionally biased region" description="Basic and acidic residues" evidence="10">
    <location>
        <begin position="591"/>
        <end position="604"/>
    </location>
</feature>
<dbReference type="STRING" id="307972.A0A2G8KNS8"/>
<dbReference type="Proteomes" id="UP000230750">
    <property type="component" value="Unassembled WGS sequence"/>
</dbReference>
<keyword evidence="4" id="KW-0677">Repeat</keyword>
<protein>
    <submittedName>
        <fullName evidence="12">Putative transcriptional repressor NF-X1-like</fullName>
    </submittedName>
</protein>
<dbReference type="Pfam" id="PF01422">
    <property type="entry name" value="zf-NF-X1"/>
    <property type="match status" value="6"/>
</dbReference>
<dbReference type="AlphaFoldDB" id="A0A2G8KNS8"/>
<dbReference type="GO" id="GO:0000981">
    <property type="term" value="F:DNA-binding transcription factor activity, RNA polymerase II-specific"/>
    <property type="evidence" value="ECO:0007669"/>
    <property type="project" value="TreeGrafter"/>
</dbReference>
<dbReference type="OrthoDB" id="6512771at2759"/>
<evidence type="ECO:0000256" key="6">
    <source>
        <dbReference type="ARBA" id="ARBA00022833"/>
    </source>
</evidence>
<dbReference type="GO" id="GO:0000122">
    <property type="term" value="P:negative regulation of transcription by RNA polymerase II"/>
    <property type="evidence" value="ECO:0007669"/>
    <property type="project" value="TreeGrafter"/>
</dbReference>
<evidence type="ECO:0000313" key="12">
    <source>
        <dbReference type="EMBL" id="PIK49598.1"/>
    </source>
</evidence>
<evidence type="ECO:0000259" key="11">
    <source>
        <dbReference type="PROSITE" id="PS51061"/>
    </source>
</evidence>
<proteinExistence type="inferred from homology"/>
<dbReference type="InterPro" id="IPR034078">
    <property type="entry name" value="NFX1_fam"/>
</dbReference>
<keyword evidence="9" id="KW-0539">Nucleus</keyword>
<keyword evidence="13" id="KW-1185">Reference proteome</keyword>
<dbReference type="CDD" id="cd02643">
    <property type="entry name" value="R3H_NF-X1"/>
    <property type="match status" value="1"/>
</dbReference>
<keyword evidence="5" id="KW-0863">Zinc-finger</keyword>
<dbReference type="InterPro" id="IPR034076">
    <property type="entry name" value="R3H_NF-X1"/>
</dbReference>
<gene>
    <name evidence="12" type="ORF">BSL78_13534</name>
</gene>
<evidence type="ECO:0000256" key="5">
    <source>
        <dbReference type="ARBA" id="ARBA00022771"/>
    </source>
</evidence>
<organism evidence="12 13">
    <name type="scientific">Stichopus japonicus</name>
    <name type="common">Sea cucumber</name>
    <dbReference type="NCBI Taxonomy" id="307972"/>
    <lineage>
        <taxon>Eukaryota</taxon>
        <taxon>Metazoa</taxon>
        <taxon>Echinodermata</taxon>
        <taxon>Eleutherozoa</taxon>
        <taxon>Echinozoa</taxon>
        <taxon>Holothuroidea</taxon>
        <taxon>Aspidochirotacea</taxon>
        <taxon>Aspidochirotida</taxon>
        <taxon>Stichopodidae</taxon>
        <taxon>Apostichopus</taxon>
    </lineage>
</organism>
<dbReference type="PROSITE" id="PS51061">
    <property type="entry name" value="R3H"/>
    <property type="match status" value="1"/>
</dbReference>
<dbReference type="CDD" id="cd06008">
    <property type="entry name" value="NF-X1-zinc-finger"/>
    <property type="match status" value="4"/>
</dbReference>
<evidence type="ECO:0000256" key="3">
    <source>
        <dbReference type="ARBA" id="ARBA00022723"/>
    </source>
</evidence>
<accession>A0A2G8KNS8</accession>
<name>A0A2G8KNS8_STIJA</name>
<reference evidence="12 13" key="1">
    <citation type="journal article" date="2017" name="PLoS Biol.">
        <title>The sea cucumber genome provides insights into morphological evolution and visceral regeneration.</title>
        <authorList>
            <person name="Zhang X."/>
            <person name="Sun L."/>
            <person name="Yuan J."/>
            <person name="Sun Y."/>
            <person name="Gao Y."/>
            <person name="Zhang L."/>
            <person name="Li S."/>
            <person name="Dai H."/>
            <person name="Hamel J.F."/>
            <person name="Liu C."/>
            <person name="Yu Y."/>
            <person name="Liu S."/>
            <person name="Lin W."/>
            <person name="Guo K."/>
            <person name="Jin S."/>
            <person name="Xu P."/>
            <person name="Storey K.B."/>
            <person name="Huan P."/>
            <person name="Zhang T."/>
            <person name="Zhou Y."/>
            <person name="Zhang J."/>
            <person name="Lin C."/>
            <person name="Li X."/>
            <person name="Xing L."/>
            <person name="Huo D."/>
            <person name="Sun M."/>
            <person name="Wang L."/>
            <person name="Mercier A."/>
            <person name="Li F."/>
            <person name="Yang H."/>
            <person name="Xiang J."/>
        </authorList>
    </citation>
    <scope>NUCLEOTIDE SEQUENCE [LARGE SCALE GENOMIC DNA]</scope>
    <source>
        <strain evidence="12">Shaxun</strain>
        <tissue evidence="12">Muscle</tissue>
    </source>
</reference>
<evidence type="ECO:0000256" key="9">
    <source>
        <dbReference type="ARBA" id="ARBA00023242"/>
    </source>
</evidence>
<dbReference type="PANTHER" id="PTHR12360:SF12">
    <property type="entry name" value="TRANSCRIPTIONAL REPRESSOR NF-X1"/>
    <property type="match status" value="1"/>
</dbReference>
<sequence length="611" mass="67321">MEQASDIISGQGTSSNRTSVPEDSGDSGHIVLLEKLCSTCFCGQKTVSFTCGSDDISIWGADTGFSCDVPCQKQLSCGYHNCSKMCHHGACGACPLTPENVSHCPCGKTPLAELKGNDRDKCIDPIPTCEEVCGKRLGCGGEDNPHTCQRVCHEGNCAPCNKTTLAKCACGHRYVDASCIDVLNSDKGYKLPSCDRKCTKRKHCGKHKCNRKCCTDLNHICDQVCGRKLNCGVHFCEEFCHIGDCTRCLEASFEELTCHCGAQTMEPPIPCGATPPPCDYPCARYHQCDHPVRHTCHNDSQCPPCVELTSKYCFGKHELRHNLPCHIKDISCGKPCIKPLVCGAHTCQKICHKGPCEEGGVCTQPCTVLRSDCGHPCSAPCHVGLACPMVWTYCKAKVELKCACGNLSGMVMCMSGADETQLQSLECNEMCAIIERNRRMAEALQVKDAELRPDVGAPQYSDFLKDMARKNPSVIISVEKGLSNLVHSVQDSKFATRSHQFPVMNRDSRRMIHELAEFYGCQTQSYDQDPSRNVVATARKDKSYLPNMTLSAVVQRERFPKAPMPIPHHRKMDIRSPSPSTKLYSDSENSLPDKPKKIHPKEAEDYFDWTG</sequence>
<dbReference type="GO" id="GO:0008270">
    <property type="term" value="F:zinc ion binding"/>
    <property type="evidence" value="ECO:0007669"/>
    <property type="project" value="UniProtKB-KW"/>
</dbReference>
<dbReference type="EMBL" id="MRZV01000458">
    <property type="protein sequence ID" value="PIK49598.1"/>
    <property type="molecule type" value="Genomic_DNA"/>
</dbReference>
<evidence type="ECO:0000256" key="4">
    <source>
        <dbReference type="ARBA" id="ARBA00022737"/>
    </source>
</evidence>
<evidence type="ECO:0000256" key="10">
    <source>
        <dbReference type="SAM" id="MobiDB-lite"/>
    </source>
</evidence>
<feature type="compositionally biased region" description="Polar residues" evidence="10">
    <location>
        <begin position="577"/>
        <end position="590"/>
    </location>
</feature>
<keyword evidence="6" id="KW-0862">Zinc</keyword>
<dbReference type="InterPro" id="IPR036867">
    <property type="entry name" value="R3H_dom_sf"/>
</dbReference>
<dbReference type="SMART" id="SM00393">
    <property type="entry name" value="R3H"/>
    <property type="match status" value="1"/>
</dbReference>
<dbReference type="InterPro" id="IPR001374">
    <property type="entry name" value="R3H_dom"/>
</dbReference>
<evidence type="ECO:0000256" key="1">
    <source>
        <dbReference type="ARBA" id="ARBA00004123"/>
    </source>
</evidence>
<keyword evidence="3" id="KW-0479">Metal-binding</keyword>
<dbReference type="GO" id="GO:0000977">
    <property type="term" value="F:RNA polymerase II transcription regulatory region sequence-specific DNA binding"/>
    <property type="evidence" value="ECO:0007669"/>
    <property type="project" value="TreeGrafter"/>
</dbReference>
<dbReference type="Gene3D" id="3.30.1370.50">
    <property type="entry name" value="R3H-like domain"/>
    <property type="match status" value="1"/>
</dbReference>
<feature type="region of interest" description="Disordered" evidence="10">
    <location>
        <begin position="562"/>
        <end position="611"/>
    </location>
</feature>
<dbReference type="Pfam" id="PF01424">
    <property type="entry name" value="R3H"/>
    <property type="match status" value="1"/>
</dbReference>